<evidence type="ECO:0000256" key="1">
    <source>
        <dbReference type="SAM" id="MobiDB-lite"/>
    </source>
</evidence>
<evidence type="ECO:0000313" key="3">
    <source>
        <dbReference type="Proteomes" id="UP000236333"/>
    </source>
</evidence>
<sequence>MSVSDLLFRCARHLELLFHWHPNQTSFTVPYLAEYLTAAPDVVAWGSGSMYFSLAGYATAHYGSFEGLLMQVSRSDFGGCLQLEDGRGPGEPRVLHRLRFPPQHSGGYGSGAPVAGGAARLGSGGRSSQQWREHQAPRAHG</sequence>
<feature type="compositionally biased region" description="Basic and acidic residues" evidence="1">
    <location>
        <begin position="131"/>
        <end position="141"/>
    </location>
</feature>
<evidence type="ECO:0000313" key="2">
    <source>
        <dbReference type="EMBL" id="PNH05939.1"/>
    </source>
</evidence>
<name>A0A2J8A098_9CHLO</name>
<protein>
    <submittedName>
        <fullName evidence="2">Uncharacterized protein</fullName>
    </submittedName>
</protein>
<reference evidence="2 3" key="1">
    <citation type="journal article" date="2017" name="Mol. Biol. Evol.">
        <title>The 4-celled Tetrabaena socialis nuclear genome reveals the essential components for genetic control of cell number at the origin of multicellularity in the volvocine lineage.</title>
        <authorList>
            <person name="Featherston J."/>
            <person name="Arakaki Y."/>
            <person name="Hanschen E.R."/>
            <person name="Ferris P.J."/>
            <person name="Michod R.E."/>
            <person name="Olson B.J.S.C."/>
            <person name="Nozaki H."/>
            <person name="Durand P.M."/>
        </authorList>
    </citation>
    <scope>NUCLEOTIDE SEQUENCE [LARGE SCALE GENOMIC DNA]</scope>
    <source>
        <strain evidence="2 3">NIES-571</strain>
    </source>
</reference>
<feature type="compositionally biased region" description="Low complexity" evidence="1">
    <location>
        <begin position="111"/>
        <end position="121"/>
    </location>
</feature>
<comment type="caution">
    <text evidence="2">The sequence shown here is derived from an EMBL/GenBank/DDBJ whole genome shotgun (WGS) entry which is preliminary data.</text>
</comment>
<feature type="region of interest" description="Disordered" evidence="1">
    <location>
        <begin position="99"/>
        <end position="141"/>
    </location>
</feature>
<dbReference type="EMBL" id="PGGS01000270">
    <property type="protein sequence ID" value="PNH05939.1"/>
    <property type="molecule type" value="Genomic_DNA"/>
</dbReference>
<gene>
    <name evidence="2" type="ORF">TSOC_007753</name>
</gene>
<dbReference type="AlphaFoldDB" id="A0A2J8A098"/>
<dbReference type="OrthoDB" id="534514at2759"/>
<dbReference type="Proteomes" id="UP000236333">
    <property type="component" value="Unassembled WGS sequence"/>
</dbReference>
<proteinExistence type="predicted"/>
<organism evidence="2 3">
    <name type="scientific">Tetrabaena socialis</name>
    <dbReference type="NCBI Taxonomy" id="47790"/>
    <lineage>
        <taxon>Eukaryota</taxon>
        <taxon>Viridiplantae</taxon>
        <taxon>Chlorophyta</taxon>
        <taxon>core chlorophytes</taxon>
        <taxon>Chlorophyceae</taxon>
        <taxon>CS clade</taxon>
        <taxon>Chlamydomonadales</taxon>
        <taxon>Tetrabaenaceae</taxon>
        <taxon>Tetrabaena</taxon>
    </lineage>
</organism>
<keyword evidence="3" id="KW-1185">Reference proteome</keyword>
<accession>A0A2J8A098</accession>